<evidence type="ECO:0000313" key="2">
    <source>
        <dbReference type="EMBL" id="GCE14188.1"/>
    </source>
</evidence>
<dbReference type="Pfam" id="PF09414">
    <property type="entry name" value="RNA_ligase"/>
    <property type="match status" value="1"/>
</dbReference>
<dbReference type="InterPro" id="IPR012340">
    <property type="entry name" value="NA-bd_OB-fold"/>
</dbReference>
<dbReference type="GO" id="GO:0016874">
    <property type="term" value="F:ligase activity"/>
    <property type="evidence" value="ECO:0007669"/>
    <property type="project" value="UniProtKB-KW"/>
</dbReference>
<dbReference type="EMBL" id="BIFR01000001">
    <property type="protein sequence ID" value="GCE14188.1"/>
    <property type="molecule type" value="Genomic_DNA"/>
</dbReference>
<dbReference type="SUPFAM" id="SSF56091">
    <property type="entry name" value="DNA ligase/mRNA capping enzyme, catalytic domain"/>
    <property type="match status" value="1"/>
</dbReference>
<dbReference type="OrthoDB" id="2471316at2"/>
<evidence type="ECO:0000313" key="4">
    <source>
        <dbReference type="Proteomes" id="UP000287352"/>
    </source>
</evidence>
<feature type="domain" description="RNA ligase" evidence="1">
    <location>
        <begin position="156"/>
        <end position="329"/>
    </location>
</feature>
<keyword evidence="4" id="KW-1185">Reference proteome</keyword>
<proteinExistence type="predicted"/>
<dbReference type="AlphaFoldDB" id="A0A402A4W3"/>
<protein>
    <submittedName>
        <fullName evidence="2">RNA ligase</fullName>
    </submittedName>
</protein>
<reference evidence="4" key="1">
    <citation type="submission" date="2018-12" db="EMBL/GenBank/DDBJ databases">
        <title>Tengunoibacter tsumagoiensis gen. nov., sp. nov., Dictyobacter kobayashii sp. nov., D. alpinus sp. nov., and D. joshuensis sp. nov. and description of Dictyobacteraceae fam. nov. within the order Ktedonobacterales isolated from Tengu-no-mugimeshi.</title>
        <authorList>
            <person name="Wang C.M."/>
            <person name="Zheng Y."/>
            <person name="Sakai Y."/>
            <person name="Toyoda A."/>
            <person name="Minakuchi Y."/>
            <person name="Abe K."/>
            <person name="Yokota A."/>
            <person name="Yabe S."/>
        </authorList>
    </citation>
    <scope>NUCLEOTIDE SEQUENCE [LARGE SCALE GENOMIC DNA]</scope>
    <source>
        <strain evidence="4">Uno3</strain>
    </source>
</reference>
<evidence type="ECO:0000313" key="3">
    <source>
        <dbReference type="EMBL" id="GCE14242.1"/>
    </source>
</evidence>
<organism evidence="2 4">
    <name type="scientific">Tengunoibacter tsumagoiensis</name>
    <dbReference type="NCBI Taxonomy" id="2014871"/>
    <lineage>
        <taxon>Bacteria</taxon>
        <taxon>Bacillati</taxon>
        <taxon>Chloroflexota</taxon>
        <taxon>Ktedonobacteria</taxon>
        <taxon>Ktedonobacterales</taxon>
        <taxon>Dictyobacteraceae</taxon>
        <taxon>Tengunoibacter</taxon>
    </lineage>
</organism>
<dbReference type="RefSeq" id="WP_126581657.1">
    <property type="nucleotide sequence ID" value="NZ_BIFR01000001.1"/>
</dbReference>
<name>A0A402A4W3_9CHLR</name>
<keyword evidence="2" id="KW-0436">Ligase</keyword>
<comment type="caution">
    <text evidence="2">The sequence shown here is derived from an EMBL/GenBank/DDBJ whole genome shotgun (WGS) entry which is preliminary data.</text>
</comment>
<dbReference type="Proteomes" id="UP000287352">
    <property type="component" value="Unassembled WGS sequence"/>
</dbReference>
<sequence length="344" mass="38556">MPSPLHVPVATISTITPHSNADSLDLAQVLGWQCVVPRGKYAAGDKVVYFAPDTVLPREVSDRFGVTAYLDHQRIKATRLRGEPSFGLVMPCENDEWQVGDNVAEHYGAAKYEPPLRGQGKHIDNPDAQPKDPLFPEYTAINNLRHHPNVFGDNEIVVVTEKIHGTNSRIGMVNGQWMAGSHRVRRGEGDELYWSPRRFWGVKALIENLSKYHQQIILYGEILGSDVQSLDYGYKGHEGYRAFDLLVDGRFLDYDAFFGICTEYGVKMVPRIAPFTYCTLDKARKWASGVTQVAPSGDCFGANIREGVVIKPLIERTDPRIGRAILKYVSDDFLLAKKSDFTEV</sequence>
<dbReference type="InterPro" id="IPR021122">
    <property type="entry name" value="RNA_ligase_dom_REL/Rnl2"/>
</dbReference>
<evidence type="ECO:0000259" key="1">
    <source>
        <dbReference type="Pfam" id="PF09414"/>
    </source>
</evidence>
<reference evidence="2" key="2">
    <citation type="journal article" date="2019" name="Int. J. Syst. Evol. Microbiol.">
        <title>Tengunoibacter tsumagoiensis gen. nov., sp. nov., Dictyobacter kobayashii sp. nov., Dictyobacter alpinus sp. nov., and description of Dictyobacteraceae fam. nov. within the order Ktedonobacterales isolated from Tengu-no-mugimeshi, a soil-like granular mass of micro-organisms, and emended descriptions of the genera Ktedonobacter and Dictyobacter.</title>
        <authorList>
            <person name="Wang C."/>
            <person name="Zheng Y."/>
            <person name="Sakai Y."/>
            <person name="Toyoda A."/>
            <person name="Minakuchi Y."/>
            <person name="Abe K."/>
            <person name="Yokota A."/>
            <person name="Yabe S."/>
        </authorList>
    </citation>
    <scope>NUCLEOTIDE SEQUENCE</scope>
    <source>
        <strain evidence="2">Uno3</strain>
    </source>
</reference>
<dbReference type="Pfam" id="PF21189">
    <property type="entry name" value="PHA02142"/>
    <property type="match status" value="1"/>
</dbReference>
<gene>
    <name evidence="2" type="ORF">KTT_40470</name>
    <name evidence="3" type="ORF">KTT_41010</name>
</gene>
<accession>A0A402A4W3</accession>
<dbReference type="Gene3D" id="3.30.470.30">
    <property type="entry name" value="DNA ligase/mRNA capping enzyme"/>
    <property type="match status" value="1"/>
</dbReference>
<dbReference type="Gene3D" id="2.40.50.140">
    <property type="entry name" value="Nucleic acid-binding proteins"/>
    <property type="match status" value="1"/>
</dbReference>
<dbReference type="EMBL" id="BIFR01000001">
    <property type="protein sequence ID" value="GCE14242.1"/>
    <property type="molecule type" value="Genomic_DNA"/>
</dbReference>